<feature type="transmembrane region" description="Helical" evidence="1">
    <location>
        <begin position="129"/>
        <end position="150"/>
    </location>
</feature>
<protein>
    <submittedName>
        <fullName evidence="2">Uncharacterized protein</fullName>
    </submittedName>
</protein>
<dbReference type="RefSeq" id="WP_081183863.1">
    <property type="nucleotide sequence ID" value="NZ_MJEA01000007.1"/>
</dbReference>
<dbReference type="STRING" id="112904.BH747_08120"/>
<keyword evidence="1" id="KW-1133">Transmembrane helix</keyword>
<name>A0A1V8YUF9_9ENTE</name>
<reference evidence="2 3" key="1">
    <citation type="journal article" date="2017" name="BMC Microbiol.">
        <title>Comparative genomics of Enterococcus spp. isolated from bovine feces.</title>
        <authorList>
            <person name="Beukers A.G."/>
            <person name="Zaheer R."/>
            <person name="Goji N."/>
            <person name="Amoako K.K."/>
            <person name="Chaves A.V."/>
            <person name="Ward M.P."/>
            <person name="McAllister T.A."/>
        </authorList>
    </citation>
    <scope>NUCLEOTIDE SEQUENCE [LARGE SCALE GENOMIC DNA]</scope>
    <source>
        <strain evidence="2 3">F1129D 143</strain>
    </source>
</reference>
<keyword evidence="1" id="KW-0472">Membrane</keyword>
<feature type="transmembrane region" description="Helical" evidence="1">
    <location>
        <begin position="12"/>
        <end position="30"/>
    </location>
</feature>
<dbReference type="AlphaFoldDB" id="A0A1V8YUF9"/>
<evidence type="ECO:0000313" key="2">
    <source>
        <dbReference type="EMBL" id="OQO70119.1"/>
    </source>
</evidence>
<dbReference type="OrthoDB" id="2200124at2"/>
<keyword evidence="1" id="KW-0812">Transmembrane</keyword>
<proteinExistence type="predicted"/>
<feature type="transmembrane region" description="Helical" evidence="1">
    <location>
        <begin position="91"/>
        <end position="109"/>
    </location>
</feature>
<sequence>MKQSKTEKIINIIMSSVSYIIGILVAGLNYRMDIININLAGLDSVLESIVNYTSIIIGVLIALFGIIVTLTDKDIMVKLQKGRGDKTIFRYSVETLISNFILLILTIFLQSVVKMKPHPDFSNFTVQLWFFMFVFSIVSSVRTIFYLLLISFNQNDKTKRPESKY</sequence>
<evidence type="ECO:0000256" key="1">
    <source>
        <dbReference type="SAM" id="Phobius"/>
    </source>
</evidence>
<evidence type="ECO:0000313" key="3">
    <source>
        <dbReference type="Proteomes" id="UP000192477"/>
    </source>
</evidence>
<comment type="caution">
    <text evidence="2">The sequence shown here is derived from an EMBL/GenBank/DDBJ whole genome shotgun (WGS) entry which is preliminary data.</text>
</comment>
<feature type="transmembrane region" description="Helical" evidence="1">
    <location>
        <begin position="50"/>
        <end position="70"/>
    </location>
</feature>
<accession>A0A1V8YUF9</accession>
<organism evidence="2 3">
    <name type="scientific">Enterococcus villorum</name>
    <dbReference type="NCBI Taxonomy" id="112904"/>
    <lineage>
        <taxon>Bacteria</taxon>
        <taxon>Bacillati</taxon>
        <taxon>Bacillota</taxon>
        <taxon>Bacilli</taxon>
        <taxon>Lactobacillales</taxon>
        <taxon>Enterococcaceae</taxon>
        <taxon>Enterococcus</taxon>
    </lineage>
</organism>
<gene>
    <name evidence="2" type="ORF">BH747_08120</name>
</gene>
<dbReference type="Proteomes" id="UP000192477">
    <property type="component" value="Unassembled WGS sequence"/>
</dbReference>
<dbReference type="EMBL" id="MJEA01000007">
    <property type="protein sequence ID" value="OQO70119.1"/>
    <property type="molecule type" value="Genomic_DNA"/>
</dbReference>